<reference evidence="3" key="1">
    <citation type="journal article" date="2019" name="Int. J. Syst. Evol. Microbiol.">
        <title>The Global Catalogue of Microorganisms (GCM) 10K type strain sequencing project: providing services to taxonomists for standard genome sequencing and annotation.</title>
        <authorList>
            <consortium name="The Broad Institute Genomics Platform"/>
            <consortium name="The Broad Institute Genome Sequencing Center for Infectious Disease"/>
            <person name="Wu L."/>
            <person name="Ma J."/>
        </authorList>
    </citation>
    <scope>NUCLEOTIDE SEQUENCE [LARGE SCALE GENOMIC DNA]</scope>
    <source>
        <strain evidence="3">CCUG 56029</strain>
    </source>
</reference>
<feature type="domain" description="PhnB-like" evidence="1">
    <location>
        <begin position="2"/>
        <end position="134"/>
    </location>
</feature>
<evidence type="ECO:0000313" key="2">
    <source>
        <dbReference type="EMBL" id="MFD1883485.1"/>
    </source>
</evidence>
<dbReference type="SUPFAM" id="SSF54593">
    <property type="entry name" value="Glyoxalase/Bleomycin resistance protein/Dihydroxybiphenyl dioxygenase"/>
    <property type="match status" value="1"/>
</dbReference>
<dbReference type="PANTHER" id="PTHR33990:SF1">
    <property type="entry name" value="PROTEIN YJDN"/>
    <property type="match status" value="1"/>
</dbReference>
<organism evidence="2 3">
    <name type="scientific">Paracoccus pacificus</name>
    <dbReference type="NCBI Taxonomy" id="1463598"/>
    <lineage>
        <taxon>Bacteria</taxon>
        <taxon>Pseudomonadati</taxon>
        <taxon>Pseudomonadota</taxon>
        <taxon>Alphaproteobacteria</taxon>
        <taxon>Rhodobacterales</taxon>
        <taxon>Paracoccaceae</taxon>
        <taxon>Paracoccus</taxon>
    </lineage>
</organism>
<proteinExistence type="predicted"/>
<sequence>MQFTPYLSFQGECREALTTYAEIFGGTTQLMPFSDMPAGDGMPRLEHGQADWIMHGQLDLPDGGVLMGADMPSQYGGTKMAGSSVAISLPSAAEVNRVFTALATAATIGMPVGPTFFSPAFGMLTDRFGTSWMIMAAPAEQPDGAAA</sequence>
<dbReference type="InterPro" id="IPR028973">
    <property type="entry name" value="PhnB-like"/>
</dbReference>
<dbReference type="CDD" id="cd06588">
    <property type="entry name" value="PhnB_like"/>
    <property type="match status" value="1"/>
</dbReference>
<dbReference type="InterPro" id="IPR029068">
    <property type="entry name" value="Glyas_Bleomycin-R_OHBP_Dase"/>
</dbReference>
<comment type="caution">
    <text evidence="2">The sequence shown here is derived from an EMBL/GenBank/DDBJ whole genome shotgun (WGS) entry which is preliminary data.</text>
</comment>
<dbReference type="Gene3D" id="3.10.180.10">
    <property type="entry name" value="2,3-Dihydroxybiphenyl 1,2-Dioxygenase, domain 1"/>
    <property type="match status" value="1"/>
</dbReference>
<evidence type="ECO:0000313" key="3">
    <source>
        <dbReference type="Proteomes" id="UP001597213"/>
    </source>
</evidence>
<dbReference type="EMBL" id="JBHUEN010000050">
    <property type="protein sequence ID" value="MFD1883485.1"/>
    <property type="molecule type" value="Genomic_DNA"/>
</dbReference>
<dbReference type="PANTHER" id="PTHR33990">
    <property type="entry name" value="PROTEIN YJDN-RELATED"/>
    <property type="match status" value="1"/>
</dbReference>
<dbReference type="RefSeq" id="WP_379144912.1">
    <property type="nucleotide sequence ID" value="NZ_JBHUEN010000050.1"/>
</dbReference>
<dbReference type="Pfam" id="PF06983">
    <property type="entry name" value="3-dmu-9_3-mt"/>
    <property type="match status" value="1"/>
</dbReference>
<gene>
    <name evidence="2" type="ORF">ACFSCT_17380</name>
</gene>
<protein>
    <submittedName>
        <fullName evidence="2">VOC family protein</fullName>
    </submittedName>
</protein>
<evidence type="ECO:0000259" key="1">
    <source>
        <dbReference type="Pfam" id="PF06983"/>
    </source>
</evidence>
<name>A0ABW4RCI8_9RHOB</name>
<accession>A0ABW4RCI8</accession>
<keyword evidence="3" id="KW-1185">Reference proteome</keyword>
<dbReference type="Proteomes" id="UP001597213">
    <property type="component" value="Unassembled WGS sequence"/>
</dbReference>